<dbReference type="PANTHER" id="PTHR35369">
    <property type="entry name" value="BLR3025 PROTEIN-RELATED"/>
    <property type="match status" value="1"/>
</dbReference>
<dbReference type="InterPro" id="IPR050356">
    <property type="entry name" value="SulA_CellDiv_inhibitor"/>
</dbReference>
<dbReference type="SUPFAM" id="SSF56672">
    <property type="entry name" value="DNA/RNA polymerases"/>
    <property type="match status" value="1"/>
</dbReference>
<evidence type="ECO:0000313" key="5">
    <source>
        <dbReference type="Proteomes" id="UP000727993"/>
    </source>
</evidence>
<evidence type="ECO:0000259" key="3">
    <source>
        <dbReference type="Pfam" id="PF00817"/>
    </source>
</evidence>
<proteinExistence type="predicted"/>
<dbReference type="GO" id="GO:0006281">
    <property type="term" value="P:DNA repair"/>
    <property type="evidence" value="ECO:0007669"/>
    <property type="project" value="InterPro"/>
</dbReference>
<feature type="compositionally biased region" description="Gly residues" evidence="2">
    <location>
        <begin position="442"/>
        <end position="466"/>
    </location>
</feature>
<evidence type="ECO:0000313" key="4">
    <source>
        <dbReference type="EMBL" id="MBK9298742.1"/>
    </source>
</evidence>
<dbReference type="AlphaFoldDB" id="A0A936NE85"/>
<dbReference type="Proteomes" id="UP000727993">
    <property type="component" value="Unassembled WGS sequence"/>
</dbReference>
<keyword evidence="1" id="KW-0227">DNA damage</keyword>
<protein>
    <submittedName>
        <fullName evidence="4">DNA polymerase Y family protein</fullName>
    </submittedName>
</protein>
<organism evidence="4 5">
    <name type="scientific">Candidatus Neomicrothrix subdominans</name>
    <dbReference type="NCBI Taxonomy" id="2954438"/>
    <lineage>
        <taxon>Bacteria</taxon>
        <taxon>Bacillati</taxon>
        <taxon>Actinomycetota</taxon>
        <taxon>Acidimicrobiia</taxon>
        <taxon>Acidimicrobiales</taxon>
        <taxon>Microthrixaceae</taxon>
        <taxon>Candidatus Neomicrothrix</taxon>
    </lineage>
</organism>
<name>A0A936NE85_9ACTN</name>
<feature type="compositionally biased region" description="Low complexity" evidence="2">
    <location>
        <begin position="467"/>
        <end position="476"/>
    </location>
</feature>
<comment type="caution">
    <text evidence="4">The sequence shown here is derived from an EMBL/GenBank/DDBJ whole genome shotgun (WGS) entry which is preliminary data.</text>
</comment>
<dbReference type="InterPro" id="IPR043502">
    <property type="entry name" value="DNA/RNA_pol_sf"/>
</dbReference>
<sequence>MRTGPERVLALWCPDWPVVAWGVPHDQPAVVLSGNRVVAANRAARRDGVAVGLRRREAQTRCPEVRLLDRDPAREARAFEPVVRALDAVTPRVELHRPGRASFPAGPPARHLGGDEALVARVLDLALTATVGEPADPEGSAAAAAGNGAFDDGPEIRVGVAEGAFAARTAARRAVDGPLIVRAGATPAFLADLPVAQLRADDARREELVDLLERLGLRTLGAFAALDPADVAGRFGAAGLDAWRLAWGDDDVPTEAVAPPADLRAIRELDPPADRVDAAAFVVRGLAEEFHSALTRRGLACESVVVIAETEHGERIERCWRHEGVLSATGVAQRLRWQLEGWLSGRGAGGSPAHRVPLAERLQGGVVRLELVPDRVVAATGRQLGFWGGRDSAAERARRALARVEGLLGADAVLVLEAAGGRAPGEGVVLVPYDTRLDGGNAPAGGGVRSGGGGGGARSPVGGGATGPSAATAGRAHPWPGRLPAPAPAVIHDPPLPTQLIDAEGRLVGVSGRGGLSAPPQAVDVGGARVAITAWAGPWPVDERWWDATEGRRRARIQAVTADGVARLYALEAGGWGIEATYD</sequence>
<evidence type="ECO:0000256" key="1">
    <source>
        <dbReference type="ARBA" id="ARBA00022763"/>
    </source>
</evidence>
<dbReference type="PANTHER" id="PTHR35369:SF2">
    <property type="entry name" value="BLR3025 PROTEIN"/>
    <property type="match status" value="1"/>
</dbReference>
<dbReference type="InterPro" id="IPR001126">
    <property type="entry name" value="UmuC"/>
</dbReference>
<reference evidence="4 5" key="1">
    <citation type="submission" date="2020-10" db="EMBL/GenBank/DDBJ databases">
        <title>Connecting structure to function with the recovery of over 1000 high-quality activated sludge metagenome-assembled genomes encoding full-length rRNA genes using long-read sequencing.</title>
        <authorList>
            <person name="Singleton C.M."/>
            <person name="Petriglieri F."/>
            <person name="Kristensen J.M."/>
            <person name="Kirkegaard R.H."/>
            <person name="Michaelsen T.Y."/>
            <person name="Andersen M.H."/>
            <person name="Karst S.M."/>
            <person name="Dueholm M.S."/>
            <person name="Nielsen P.H."/>
            <person name="Albertsen M."/>
        </authorList>
    </citation>
    <scope>NUCLEOTIDE SEQUENCE [LARGE SCALE GENOMIC DNA]</scope>
    <source>
        <strain evidence="4">Lyne_18-Q3-R50-59_MAXAC.006</strain>
    </source>
</reference>
<feature type="domain" description="UmuC" evidence="3">
    <location>
        <begin position="26"/>
        <end position="121"/>
    </location>
</feature>
<dbReference type="EMBL" id="JADJZA010000010">
    <property type="protein sequence ID" value="MBK9298742.1"/>
    <property type="molecule type" value="Genomic_DNA"/>
</dbReference>
<accession>A0A936NE85</accession>
<feature type="region of interest" description="Disordered" evidence="2">
    <location>
        <begin position="441"/>
        <end position="496"/>
    </location>
</feature>
<dbReference type="Gene3D" id="3.40.1170.60">
    <property type="match status" value="1"/>
</dbReference>
<gene>
    <name evidence="4" type="ORF">IPN02_18320</name>
</gene>
<dbReference type="Pfam" id="PF00817">
    <property type="entry name" value="IMS"/>
    <property type="match status" value="1"/>
</dbReference>
<dbReference type="CDD" id="cd03468">
    <property type="entry name" value="PolY_like"/>
    <property type="match status" value="1"/>
</dbReference>
<evidence type="ECO:0000256" key="2">
    <source>
        <dbReference type="SAM" id="MobiDB-lite"/>
    </source>
</evidence>